<dbReference type="Pfam" id="PF08639">
    <property type="entry name" value="Sld3_STD"/>
    <property type="match status" value="1"/>
</dbReference>
<accession>A0AAD4I4R1</accession>
<dbReference type="EMBL" id="JAHCVI010000001">
    <property type="protein sequence ID" value="KAG7292398.1"/>
    <property type="molecule type" value="Genomic_DNA"/>
</dbReference>
<reference evidence="3" key="1">
    <citation type="submission" date="2023-02" db="EMBL/GenBank/DDBJ databases">
        <authorList>
            <person name="Palmer J.M."/>
        </authorList>
    </citation>
    <scope>NUCLEOTIDE SEQUENCE</scope>
    <source>
        <strain evidence="3">FW57</strain>
    </source>
</reference>
<dbReference type="PANTHER" id="PTHR28067">
    <property type="entry name" value="DNA REPLICATION REGULATOR SLD3"/>
    <property type="match status" value="1"/>
</dbReference>
<evidence type="ECO:0000313" key="4">
    <source>
        <dbReference type="Proteomes" id="UP001197093"/>
    </source>
</evidence>
<proteinExistence type="predicted"/>
<feature type="region of interest" description="Disordered" evidence="1">
    <location>
        <begin position="254"/>
        <end position="319"/>
    </location>
</feature>
<evidence type="ECO:0000259" key="2">
    <source>
        <dbReference type="Pfam" id="PF08639"/>
    </source>
</evidence>
<feature type="domain" description="DNA replication regulator Sld3 C-terminal" evidence="2">
    <location>
        <begin position="323"/>
        <end position="826"/>
    </location>
</feature>
<dbReference type="GO" id="GO:0006270">
    <property type="term" value="P:DNA replication initiation"/>
    <property type="evidence" value="ECO:0007669"/>
    <property type="project" value="InterPro"/>
</dbReference>
<feature type="compositionally biased region" description="Low complexity" evidence="1">
    <location>
        <begin position="31"/>
        <end position="46"/>
    </location>
</feature>
<feature type="region of interest" description="Disordered" evidence="1">
    <location>
        <begin position="600"/>
        <end position="639"/>
    </location>
</feature>
<feature type="region of interest" description="Disordered" evidence="1">
    <location>
        <begin position="502"/>
        <end position="521"/>
    </location>
</feature>
<dbReference type="AlphaFoldDB" id="A0AAD4I4R1"/>
<feature type="compositionally biased region" description="Polar residues" evidence="1">
    <location>
        <begin position="277"/>
        <end position="288"/>
    </location>
</feature>
<dbReference type="InterPro" id="IPR013948">
    <property type="entry name" value="DNA_replication_reg_Sld3_C"/>
</dbReference>
<evidence type="ECO:0000313" key="3">
    <source>
        <dbReference type="EMBL" id="KAG7292398.1"/>
    </source>
</evidence>
<feature type="compositionally biased region" description="Basic and acidic residues" evidence="1">
    <location>
        <begin position="16"/>
        <end position="30"/>
    </location>
</feature>
<organism evidence="3 4">
    <name type="scientific">Staphylotrichum longicolle</name>
    <dbReference type="NCBI Taxonomy" id="669026"/>
    <lineage>
        <taxon>Eukaryota</taxon>
        <taxon>Fungi</taxon>
        <taxon>Dikarya</taxon>
        <taxon>Ascomycota</taxon>
        <taxon>Pezizomycotina</taxon>
        <taxon>Sordariomycetes</taxon>
        <taxon>Sordariomycetidae</taxon>
        <taxon>Sordariales</taxon>
        <taxon>Chaetomiaceae</taxon>
        <taxon>Staphylotrichum</taxon>
    </lineage>
</organism>
<feature type="region of interest" description="Disordered" evidence="1">
    <location>
        <begin position="210"/>
        <end position="239"/>
    </location>
</feature>
<sequence>MSSIAGPGAPMSRPGSRLENRFDPRFETRPSSRPSSRASARPSSTTGILTSAYDADYNRTRTQSRHSLPGPESASPGSGKRKRDAPTAAADGLLKAPIVLKPHPSTLTVQPRMLHPLMLLPREYLPLSALDLSKPNGDFPTSRLFESKIKILDLEGRLGSNVLLARSETTKRVYAVERESNGLYVLCKLGAWVDLETLSQSATVVCRARMTSSKPVPKPENATAAPLTTPSLYNENKRRRLAMEEIQSLVRKRSMSVIDKDTPSQSPVATEDATAPKDNTSQNATPVQEETEPLVAPEASEPVAPTPGLAPGDDSLTQPSADEIFQNIRTQYMEALYHSKGSLAYFAKGPLSRARAAFHLDWDLNLDINDLIEFLKSLVMTTIVIDKKYRETIPEIVAKMKTILLDSENGTPKPKKRKAKKPRLGKDGLYPGEIDHIRRWWASHRPVSTGDDDKTFTATEIKYHISCLRRRETQLQMILILEMLALEPLALAKGTECQLPGMESQVASRETSQEPSTKKRNKHNFPVLLDVHADRLCIWQSTTLDEVKAVAESQMPAEGDGGEKPDRANSDPLRDFCVDIIVPFFSARLPTHCDSLNRKLGGPVAQSPPKEKAAQPASAVKPKPGAPVKRPTALKRDKDRTLERALSVERSRRSVSRGPAATIALLRSATQTVIPGLKREASDSSLMGLVPRPASSSLKERPSNLFARSVSLSGTDLKAQKKAKVEAELKDAISALKKPNRELAVKDFVEAADRRASAGQLKKMKKPNRASAVQVKATPANNRYKDALASASRAESQALPFLDLAPSSASVVPASTLPRKFANRLGSSLPSNRDRDRDRGILPSSPIMARKAAPPPLFSTQQHQPKSRTQYLPVPAHQDQFDIPSSPGLGTLFETPVAARNFGGGGGGGGKGV</sequence>
<keyword evidence="4" id="KW-1185">Reference proteome</keyword>
<evidence type="ECO:0000256" key="1">
    <source>
        <dbReference type="SAM" id="MobiDB-lite"/>
    </source>
</evidence>
<dbReference type="GO" id="GO:0031261">
    <property type="term" value="C:DNA replication preinitiation complex"/>
    <property type="evidence" value="ECO:0007669"/>
    <property type="project" value="TreeGrafter"/>
</dbReference>
<feature type="compositionally biased region" description="Polar residues" evidence="1">
    <location>
        <begin position="505"/>
        <end position="515"/>
    </location>
</feature>
<feature type="region of interest" description="Disordered" evidence="1">
    <location>
        <begin position="822"/>
        <end position="889"/>
    </location>
</feature>
<feature type="region of interest" description="Disordered" evidence="1">
    <location>
        <begin position="1"/>
        <end position="87"/>
    </location>
</feature>
<feature type="compositionally biased region" description="Polar residues" evidence="1">
    <location>
        <begin position="858"/>
        <end position="870"/>
    </location>
</feature>
<dbReference type="InterPro" id="IPR042511">
    <property type="entry name" value="Sld3"/>
</dbReference>
<dbReference type="Gene3D" id="1.20.58.2130">
    <property type="match status" value="1"/>
</dbReference>
<gene>
    <name evidence="3" type="ORF">NEMBOFW57_002433</name>
</gene>
<name>A0AAD4I4R1_9PEZI</name>
<dbReference type="PANTHER" id="PTHR28067:SF1">
    <property type="entry name" value="DNA REPLICATION REGULATOR SLD3"/>
    <property type="match status" value="1"/>
</dbReference>
<comment type="caution">
    <text evidence="3">The sequence shown here is derived from an EMBL/GenBank/DDBJ whole genome shotgun (WGS) entry which is preliminary data.</text>
</comment>
<dbReference type="Proteomes" id="UP001197093">
    <property type="component" value="Unassembled WGS sequence"/>
</dbReference>
<protein>
    <recommendedName>
        <fullName evidence="2">DNA replication regulator Sld3 C-terminal domain-containing protein</fullName>
    </recommendedName>
</protein>